<dbReference type="GO" id="GO:0005829">
    <property type="term" value="C:cytosol"/>
    <property type="evidence" value="ECO:0007669"/>
    <property type="project" value="TreeGrafter"/>
</dbReference>
<feature type="region of interest" description="Disordered" evidence="2">
    <location>
        <begin position="335"/>
        <end position="371"/>
    </location>
</feature>
<dbReference type="SUPFAM" id="SSF52343">
    <property type="entry name" value="Ferredoxin reductase-like, C-terminal NADP-linked domain"/>
    <property type="match status" value="1"/>
</dbReference>
<dbReference type="PANTHER" id="PTHR19384:SF10">
    <property type="entry name" value="NADPH-DEPENDENT DIFLAVIN OXIDOREDUCTASE 1"/>
    <property type="match status" value="1"/>
</dbReference>
<comment type="caution">
    <text evidence="4">The sequence shown here is derived from an EMBL/GenBank/DDBJ whole genome shotgun (WGS) entry which is preliminary data.</text>
</comment>
<dbReference type="GO" id="GO:0050660">
    <property type="term" value="F:flavin adenine dinucleotide binding"/>
    <property type="evidence" value="ECO:0007669"/>
    <property type="project" value="TreeGrafter"/>
</dbReference>
<evidence type="ECO:0000256" key="1">
    <source>
        <dbReference type="ARBA" id="ARBA00022630"/>
    </source>
</evidence>
<keyword evidence="1" id="KW-0285">Flavoprotein</keyword>
<dbReference type="InterPro" id="IPR008254">
    <property type="entry name" value="Flavodoxin/NO_synth"/>
</dbReference>
<evidence type="ECO:0000313" key="4">
    <source>
        <dbReference type="EMBL" id="KAL0266102.1"/>
    </source>
</evidence>
<dbReference type="InterPro" id="IPR017938">
    <property type="entry name" value="Riboflavin_synthase-like_b-brl"/>
</dbReference>
<dbReference type="PROSITE" id="PS50902">
    <property type="entry name" value="FLAVODOXIN_LIKE"/>
    <property type="match status" value="1"/>
</dbReference>
<evidence type="ECO:0000256" key="2">
    <source>
        <dbReference type="SAM" id="MobiDB-lite"/>
    </source>
</evidence>
<name>A0AAW2H8I6_9NEOP</name>
<dbReference type="InterPro" id="IPR029039">
    <property type="entry name" value="Flavoprotein-like_sf"/>
</dbReference>
<reference evidence="4" key="1">
    <citation type="journal article" date="2024" name="Gigascience">
        <title>Chromosome-level genome of the poultry shaft louse Menopon gallinae provides insight into the host-switching and adaptive evolution of parasitic lice.</title>
        <authorList>
            <person name="Xu Y."/>
            <person name="Ma L."/>
            <person name="Liu S."/>
            <person name="Liang Y."/>
            <person name="Liu Q."/>
            <person name="He Z."/>
            <person name="Tian L."/>
            <person name="Duan Y."/>
            <person name="Cai W."/>
            <person name="Li H."/>
            <person name="Song F."/>
        </authorList>
    </citation>
    <scope>NUCLEOTIDE SEQUENCE</scope>
    <source>
        <strain evidence="4">Cailab_2023a</strain>
    </source>
</reference>
<dbReference type="Pfam" id="PF00258">
    <property type="entry name" value="Flavodoxin_1"/>
    <property type="match status" value="1"/>
</dbReference>
<feature type="region of interest" description="Disordered" evidence="2">
    <location>
        <begin position="649"/>
        <end position="696"/>
    </location>
</feature>
<protein>
    <recommendedName>
        <fullName evidence="3">Flavodoxin-like domain-containing protein</fullName>
    </recommendedName>
</protein>
<proteinExistence type="predicted"/>
<feature type="compositionally biased region" description="Low complexity" evidence="2">
    <location>
        <begin position="665"/>
        <end position="694"/>
    </location>
</feature>
<accession>A0AAW2H8I6</accession>
<dbReference type="EMBL" id="JARGDH010000006">
    <property type="protein sequence ID" value="KAL0266102.1"/>
    <property type="molecule type" value="Genomic_DNA"/>
</dbReference>
<feature type="compositionally biased region" description="Polar residues" evidence="2">
    <location>
        <begin position="655"/>
        <end position="664"/>
    </location>
</feature>
<sequence length="794" mass="88610">MRVAVLYATQTGKAIHVSRIIQRAIVFGYHPQTLYNLDRQTRKHDVVVCDINSVRVQTRESHVEIAFYNLLEIKWNLASDSIAKLHDRADLGEGISSRRESVRLCFDFVVFVVSTHGDGTHPYSLSHFWKNFVPIPNFAVFGLGDSSYDRFNYCSKRLFNRLRMGGGVGFRRGEGDEQDAEGLYTGLRAWLGDLCAYIDEMECKAHASARETNDCGPQKQSDGSEHVQAATFDTGSDGLSCQEETEKMYQSVELVSKVLLTPEGYDRPVLELSFKIERPCETISVTPENGNVEEFEGFLGVRSDWLRVLDFNRGPCQQVFLHLHRFMKQKYVDSNGKECPHRTAKKDGTTTRSSSSAGPHTGNDAQRGEGAGSALRGKTILAGTGAGPSLPLASCKVPLSVLLARLWDIGTDYSLYYNYVVKRWRSFYRILMELDIRVDVQFLLENLSLIHPRYYTAISTGRGTCTIVVVLQKNGLCSQYFESMAPGQRLRVGFYRRHVVIAERTCFVCTGTGISVPLSVLFENTNDGADRAALPSTMNTSEERNRALFLAINPRLKLPIVIYGFRYKDKDFLYRNVLETLAAEGRIVLHTAVSRENREYVQDILARLDVRHYEVVVSGNAVLNKHSVQARLLGKRHTHTAHLYCSEKNMHETSRSGPPNTISLSPFSVVPGDGSSPPPSGEDWSPSEGSPPEDALLSAEAWSPEEVLLPEDALLSAEVWSPEKVLLPEDALLSSEGWSPEEVLLPENVLLPVEDLSAEELMLPAEESLLLPLLLLSAPEPLPVLPVSFPWQPI</sequence>
<evidence type="ECO:0000259" key="3">
    <source>
        <dbReference type="PROSITE" id="PS50902"/>
    </source>
</evidence>
<dbReference type="SUPFAM" id="SSF52218">
    <property type="entry name" value="Flavoproteins"/>
    <property type="match status" value="1"/>
</dbReference>
<gene>
    <name evidence="4" type="ORF">PYX00_011818</name>
</gene>
<organism evidence="4">
    <name type="scientific">Menopon gallinae</name>
    <name type="common">poultry shaft louse</name>
    <dbReference type="NCBI Taxonomy" id="328185"/>
    <lineage>
        <taxon>Eukaryota</taxon>
        <taxon>Metazoa</taxon>
        <taxon>Ecdysozoa</taxon>
        <taxon>Arthropoda</taxon>
        <taxon>Hexapoda</taxon>
        <taxon>Insecta</taxon>
        <taxon>Pterygota</taxon>
        <taxon>Neoptera</taxon>
        <taxon>Paraneoptera</taxon>
        <taxon>Psocodea</taxon>
        <taxon>Troctomorpha</taxon>
        <taxon>Phthiraptera</taxon>
        <taxon>Amblycera</taxon>
        <taxon>Menoponidae</taxon>
        <taxon>Menopon</taxon>
    </lineage>
</organism>
<dbReference type="GO" id="GO:0010181">
    <property type="term" value="F:FMN binding"/>
    <property type="evidence" value="ECO:0007669"/>
    <property type="project" value="InterPro"/>
</dbReference>
<dbReference type="InterPro" id="IPR039261">
    <property type="entry name" value="FNR_nucleotide-bd"/>
</dbReference>
<feature type="compositionally biased region" description="Basic and acidic residues" evidence="2">
    <location>
        <begin position="335"/>
        <end position="349"/>
    </location>
</feature>
<dbReference type="SUPFAM" id="SSF63380">
    <property type="entry name" value="Riboflavin synthase domain-like"/>
    <property type="match status" value="1"/>
</dbReference>
<dbReference type="Gene3D" id="3.40.50.360">
    <property type="match status" value="1"/>
</dbReference>
<dbReference type="Gene3D" id="3.40.50.80">
    <property type="entry name" value="Nucleotide-binding domain of ferredoxin-NADP reductase (FNR) module"/>
    <property type="match status" value="1"/>
</dbReference>
<dbReference type="PANTHER" id="PTHR19384">
    <property type="entry name" value="NITRIC OXIDE SYNTHASE-RELATED"/>
    <property type="match status" value="1"/>
</dbReference>
<dbReference type="GO" id="GO:0016491">
    <property type="term" value="F:oxidoreductase activity"/>
    <property type="evidence" value="ECO:0007669"/>
    <property type="project" value="TreeGrafter"/>
</dbReference>
<feature type="domain" description="Flavodoxin-like" evidence="3">
    <location>
        <begin position="3"/>
        <end position="195"/>
    </location>
</feature>
<dbReference type="AlphaFoldDB" id="A0AAW2H8I6"/>